<name>A0A060SXJ5_BLAAD</name>
<dbReference type="Gene3D" id="3.40.30.10">
    <property type="entry name" value="Glutaredoxin"/>
    <property type="match status" value="1"/>
</dbReference>
<dbReference type="EMBL" id="HG937691">
    <property type="protein sequence ID" value="CDP33214.1"/>
    <property type="molecule type" value="Genomic_DNA"/>
</dbReference>
<accession>A0A060SXJ5</accession>
<proteinExistence type="predicted"/>
<evidence type="ECO:0000313" key="1">
    <source>
        <dbReference type="EMBL" id="CDP33214.1"/>
    </source>
</evidence>
<dbReference type="AlphaFoldDB" id="A0A060SXJ5"/>
<reference evidence="1" key="1">
    <citation type="submission" date="2014-02" db="EMBL/GenBank/DDBJ databases">
        <authorList>
            <person name="Genoscope - CEA"/>
        </authorList>
    </citation>
    <scope>NUCLEOTIDE SEQUENCE</scope>
    <source>
        <strain evidence="1">LS3</strain>
    </source>
</reference>
<dbReference type="InterPro" id="IPR036249">
    <property type="entry name" value="Thioredoxin-like_sf"/>
</dbReference>
<dbReference type="SUPFAM" id="SSF52833">
    <property type="entry name" value="Thioredoxin-like"/>
    <property type="match status" value="1"/>
</dbReference>
<gene>
    <name evidence="1" type="ORF">GNLVRS02_ARAD1A04268g</name>
</gene>
<reference evidence="1" key="2">
    <citation type="submission" date="2014-06" db="EMBL/GenBank/DDBJ databases">
        <title>The complete genome of Blastobotrys (Arxula) adeninivorans LS3 - a yeast of biotechnological interest.</title>
        <authorList>
            <person name="Kunze G."/>
            <person name="Gaillardin C."/>
            <person name="Czernicka M."/>
            <person name="Durrens P."/>
            <person name="Martin T."/>
            <person name="Boer E."/>
            <person name="Gabaldon T."/>
            <person name="Cruz J."/>
            <person name="Talla E."/>
            <person name="Marck C."/>
            <person name="Goffeau A."/>
            <person name="Barbe V."/>
            <person name="Baret P."/>
            <person name="Baronian K."/>
            <person name="Beier S."/>
            <person name="Bleykasten C."/>
            <person name="Bode R."/>
            <person name="Casaregola S."/>
            <person name="Despons L."/>
            <person name="Fairhead C."/>
            <person name="Giersberg M."/>
            <person name="Gierski P."/>
            <person name="Hahnel U."/>
            <person name="Hartmann A."/>
            <person name="Jankowska D."/>
            <person name="Jubin C."/>
            <person name="Jung P."/>
            <person name="Lafontaine I."/>
            <person name="Leh-Louis V."/>
            <person name="Lemaire M."/>
            <person name="Marcet-Houben M."/>
            <person name="Mascher M."/>
            <person name="Morel G."/>
            <person name="Richard G.-F."/>
            <person name="Riechen J."/>
            <person name="Sacerdot C."/>
            <person name="Sarkar A."/>
            <person name="Savel G."/>
            <person name="Schacherer J."/>
            <person name="Sherman D."/>
            <person name="Straub M.-L."/>
            <person name="Stein N."/>
            <person name="Thierry A."/>
            <person name="Trautwein-Schult A."/>
            <person name="Westhof E."/>
            <person name="Worch S."/>
            <person name="Dujon B."/>
            <person name="Souciet J.-L."/>
            <person name="Wincker P."/>
            <person name="Scholz U."/>
            <person name="Neuveglise N."/>
        </authorList>
    </citation>
    <scope>NUCLEOTIDE SEQUENCE</scope>
    <source>
        <strain evidence="1">LS3</strain>
    </source>
</reference>
<protein>
    <submittedName>
        <fullName evidence="1">ARAD1A04268p</fullName>
    </submittedName>
</protein>
<organism evidence="1">
    <name type="scientific">Blastobotrys adeninivorans</name>
    <name type="common">Yeast</name>
    <name type="synonym">Arxula adeninivorans</name>
    <dbReference type="NCBI Taxonomy" id="409370"/>
    <lineage>
        <taxon>Eukaryota</taxon>
        <taxon>Fungi</taxon>
        <taxon>Dikarya</taxon>
        <taxon>Ascomycota</taxon>
        <taxon>Saccharomycotina</taxon>
        <taxon>Dipodascomycetes</taxon>
        <taxon>Dipodascales</taxon>
        <taxon>Trichomonascaceae</taxon>
        <taxon>Blastobotrys</taxon>
    </lineage>
</organism>
<sequence length="146" mass="15678">MYARYLVGGTAVAVGTFGLIGRRLSSPAAGSGGPNRVYLPVRNEQEFAPLALLGGPLLANFTFRNDPKSTKLTGMLHRIVQSTSASVSLVDVEADEPGVRDLLVRYNVASIPTVVAIKGGQPMAYYSPKEIEWENVEQWVESVGAK</sequence>
<dbReference type="PhylomeDB" id="A0A060SXJ5"/>